<keyword evidence="4" id="KW-0238">DNA-binding</keyword>
<protein>
    <submittedName>
        <fullName evidence="9">Response regulator transcription factor</fullName>
    </submittedName>
</protein>
<feature type="modified residue" description="4-aspartylphosphate" evidence="6">
    <location>
        <position position="59"/>
    </location>
</feature>
<dbReference type="CDD" id="cd06170">
    <property type="entry name" value="LuxR_C_like"/>
    <property type="match status" value="1"/>
</dbReference>
<evidence type="ECO:0000313" key="10">
    <source>
        <dbReference type="Proteomes" id="UP000298781"/>
    </source>
</evidence>
<organism evidence="9 10">
    <name type="scientific">Phreatobacter stygius</name>
    <dbReference type="NCBI Taxonomy" id="1940610"/>
    <lineage>
        <taxon>Bacteria</taxon>
        <taxon>Pseudomonadati</taxon>
        <taxon>Pseudomonadota</taxon>
        <taxon>Alphaproteobacteria</taxon>
        <taxon>Hyphomicrobiales</taxon>
        <taxon>Phreatobacteraceae</taxon>
        <taxon>Phreatobacter</taxon>
    </lineage>
</organism>
<evidence type="ECO:0000256" key="2">
    <source>
        <dbReference type="ARBA" id="ARBA00023012"/>
    </source>
</evidence>
<feature type="domain" description="HTH luxR-type" evidence="7">
    <location>
        <begin position="142"/>
        <end position="207"/>
    </location>
</feature>
<dbReference type="PROSITE" id="PS50043">
    <property type="entry name" value="HTH_LUXR_2"/>
    <property type="match status" value="1"/>
</dbReference>
<dbReference type="SUPFAM" id="SSF46894">
    <property type="entry name" value="C-terminal effector domain of the bipartite response regulators"/>
    <property type="match status" value="1"/>
</dbReference>
<dbReference type="InterPro" id="IPR036388">
    <property type="entry name" value="WH-like_DNA-bd_sf"/>
</dbReference>
<dbReference type="GO" id="GO:0000160">
    <property type="term" value="P:phosphorelay signal transduction system"/>
    <property type="evidence" value="ECO:0007669"/>
    <property type="project" value="UniProtKB-KW"/>
</dbReference>
<keyword evidence="10" id="KW-1185">Reference proteome</keyword>
<gene>
    <name evidence="9" type="ORF">E8M01_08925</name>
</gene>
<keyword evidence="1 6" id="KW-0597">Phosphoprotein</keyword>
<dbReference type="PANTHER" id="PTHR44688">
    <property type="entry name" value="DNA-BINDING TRANSCRIPTIONAL ACTIVATOR DEVR_DOSR"/>
    <property type="match status" value="1"/>
</dbReference>
<keyword evidence="3" id="KW-0805">Transcription regulation</keyword>
<dbReference type="OrthoDB" id="9782655at2"/>
<name>A0A4D7B8A7_9HYPH</name>
<dbReference type="EMBL" id="CP039690">
    <property type="protein sequence ID" value="QCI64342.1"/>
    <property type="molecule type" value="Genomic_DNA"/>
</dbReference>
<dbReference type="Proteomes" id="UP000298781">
    <property type="component" value="Chromosome"/>
</dbReference>
<dbReference type="PANTHER" id="PTHR44688:SF16">
    <property type="entry name" value="DNA-BINDING TRANSCRIPTIONAL ACTIVATOR DEVR_DOSR"/>
    <property type="match status" value="1"/>
</dbReference>
<proteinExistence type="predicted"/>
<dbReference type="InterPro" id="IPR001789">
    <property type="entry name" value="Sig_transdc_resp-reg_receiver"/>
</dbReference>
<evidence type="ECO:0000259" key="8">
    <source>
        <dbReference type="PROSITE" id="PS50110"/>
    </source>
</evidence>
<dbReference type="AlphaFoldDB" id="A0A4D7B8A7"/>
<dbReference type="PRINTS" id="PR00038">
    <property type="entry name" value="HTHLUXR"/>
</dbReference>
<evidence type="ECO:0000259" key="7">
    <source>
        <dbReference type="PROSITE" id="PS50043"/>
    </source>
</evidence>
<dbReference type="InterPro" id="IPR016032">
    <property type="entry name" value="Sig_transdc_resp-reg_C-effctor"/>
</dbReference>
<dbReference type="Pfam" id="PF00196">
    <property type="entry name" value="GerE"/>
    <property type="match status" value="1"/>
</dbReference>
<dbReference type="SUPFAM" id="SSF52172">
    <property type="entry name" value="CheY-like"/>
    <property type="match status" value="1"/>
</dbReference>
<evidence type="ECO:0000256" key="5">
    <source>
        <dbReference type="ARBA" id="ARBA00023163"/>
    </source>
</evidence>
<dbReference type="Gene3D" id="3.40.50.2300">
    <property type="match status" value="1"/>
</dbReference>
<dbReference type="SMART" id="SM00448">
    <property type="entry name" value="REC"/>
    <property type="match status" value="1"/>
</dbReference>
<dbReference type="SMART" id="SM00421">
    <property type="entry name" value="HTH_LUXR"/>
    <property type="match status" value="1"/>
</dbReference>
<dbReference type="GO" id="GO:0006355">
    <property type="term" value="P:regulation of DNA-templated transcription"/>
    <property type="evidence" value="ECO:0007669"/>
    <property type="project" value="InterPro"/>
</dbReference>
<keyword evidence="2" id="KW-0902">Two-component regulatory system</keyword>
<sequence length="208" mass="22290">MSTDAGHAGDLFIVDDDAAIRDALAILFEQSGFRVTTFADGPATLIALQHRAPDAILLDVHLPGPSGLDVLRQLNARKFTGPVVMISGHADIPMAVEAIKAGAVDLVEKPFDADKVIVQVIQALAVNARRRAERADPVAALGPDGASLLTPRERDVLQELVRGASNKEAGRSLGISPRTIEVHRARIMEKLGAKNAADLVRVIYDERR</sequence>
<keyword evidence="5" id="KW-0804">Transcription</keyword>
<evidence type="ECO:0000256" key="4">
    <source>
        <dbReference type="ARBA" id="ARBA00023125"/>
    </source>
</evidence>
<dbReference type="FunFam" id="3.40.50.2300:FF:000018">
    <property type="entry name" value="DNA-binding transcriptional regulator NtrC"/>
    <property type="match status" value="1"/>
</dbReference>
<evidence type="ECO:0000256" key="3">
    <source>
        <dbReference type="ARBA" id="ARBA00023015"/>
    </source>
</evidence>
<dbReference type="Gene3D" id="1.10.10.10">
    <property type="entry name" value="Winged helix-like DNA-binding domain superfamily/Winged helix DNA-binding domain"/>
    <property type="match status" value="1"/>
</dbReference>
<dbReference type="KEGG" id="pstg:E8M01_08925"/>
<dbReference type="GO" id="GO:0003677">
    <property type="term" value="F:DNA binding"/>
    <property type="evidence" value="ECO:0007669"/>
    <property type="project" value="UniProtKB-KW"/>
</dbReference>
<dbReference type="PROSITE" id="PS50110">
    <property type="entry name" value="RESPONSE_REGULATORY"/>
    <property type="match status" value="1"/>
</dbReference>
<reference evidence="9 10" key="1">
    <citation type="submission" date="2019-04" db="EMBL/GenBank/DDBJ databases">
        <title>Phreatobacter aquaticus sp. nov.</title>
        <authorList>
            <person name="Choi A."/>
        </authorList>
    </citation>
    <scope>NUCLEOTIDE SEQUENCE [LARGE SCALE GENOMIC DNA]</scope>
    <source>
        <strain evidence="9 10">KCTC 52518</strain>
    </source>
</reference>
<feature type="domain" description="Response regulatory" evidence="8">
    <location>
        <begin position="10"/>
        <end position="124"/>
    </location>
</feature>
<accession>A0A4D7B8A7</accession>
<dbReference type="RefSeq" id="WP_136959796.1">
    <property type="nucleotide sequence ID" value="NZ_CP039690.1"/>
</dbReference>
<evidence type="ECO:0000313" key="9">
    <source>
        <dbReference type="EMBL" id="QCI64342.1"/>
    </source>
</evidence>
<dbReference type="Pfam" id="PF00072">
    <property type="entry name" value="Response_reg"/>
    <property type="match status" value="1"/>
</dbReference>
<dbReference type="InterPro" id="IPR011006">
    <property type="entry name" value="CheY-like_superfamily"/>
</dbReference>
<dbReference type="InterPro" id="IPR000792">
    <property type="entry name" value="Tscrpt_reg_LuxR_C"/>
</dbReference>
<evidence type="ECO:0000256" key="6">
    <source>
        <dbReference type="PROSITE-ProRule" id="PRU00169"/>
    </source>
</evidence>
<evidence type="ECO:0000256" key="1">
    <source>
        <dbReference type="ARBA" id="ARBA00022553"/>
    </source>
</evidence>